<protein>
    <submittedName>
        <fullName evidence="1">Uncharacterized protein</fullName>
    </submittedName>
</protein>
<organism evidence="1">
    <name type="scientific">Arundo donax</name>
    <name type="common">Giant reed</name>
    <name type="synonym">Donax arundinaceus</name>
    <dbReference type="NCBI Taxonomy" id="35708"/>
    <lineage>
        <taxon>Eukaryota</taxon>
        <taxon>Viridiplantae</taxon>
        <taxon>Streptophyta</taxon>
        <taxon>Embryophyta</taxon>
        <taxon>Tracheophyta</taxon>
        <taxon>Spermatophyta</taxon>
        <taxon>Magnoliopsida</taxon>
        <taxon>Liliopsida</taxon>
        <taxon>Poales</taxon>
        <taxon>Poaceae</taxon>
        <taxon>PACMAD clade</taxon>
        <taxon>Arundinoideae</taxon>
        <taxon>Arundineae</taxon>
        <taxon>Arundo</taxon>
    </lineage>
</organism>
<reference evidence="1" key="1">
    <citation type="submission" date="2014-09" db="EMBL/GenBank/DDBJ databases">
        <authorList>
            <person name="Magalhaes I.L.F."/>
            <person name="Oliveira U."/>
            <person name="Santos F.R."/>
            <person name="Vidigal T.H.D.A."/>
            <person name="Brescovit A.D."/>
            <person name="Santos A.J."/>
        </authorList>
    </citation>
    <scope>NUCLEOTIDE SEQUENCE</scope>
    <source>
        <tissue evidence="1">Shoot tissue taken approximately 20 cm above the soil surface</tissue>
    </source>
</reference>
<dbReference type="AlphaFoldDB" id="A0A0A9BP40"/>
<sequence>MQTRFICLGQKIFVYLSWRISDLIVLHLDFLYHGCPPLILSNFTLRFVGLSTMRTIEANPFFRYFSW</sequence>
<dbReference type="EMBL" id="GBRH01236848">
    <property type="protein sequence ID" value="JAD61047.1"/>
    <property type="molecule type" value="Transcribed_RNA"/>
</dbReference>
<accession>A0A0A9BP40</accession>
<evidence type="ECO:0000313" key="1">
    <source>
        <dbReference type="EMBL" id="JAD61047.1"/>
    </source>
</evidence>
<proteinExistence type="predicted"/>
<name>A0A0A9BP40_ARUDO</name>
<reference evidence="1" key="2">
    <citation type="journal article" date="2015" name="Data Brief">
        <title>Shoot transcriptome of the giant reed, Arundo donax.</title>
        <authorList>
            <person name="Barrero R.A."/>
            <person name="Guerrero F.D."/>
            <person name="Moolhuijzen P."/>
            <person name="Goolsby J.A."/>
            <person name="Tidwell J."/>
            <person name="Bellgard S.E."/>
            <person name="Bellgard M.I."/>
        </authorList>
    </citation>
    <scope>NUCLEOTIDE SEQUENCE</scope>
    <source>
        <tissue evidence="1">Shoot tissue taken approximately 20 cm above the soil surface</tissue>
    </source>
</reference>